<dbReference type="Pfam" id="PF20797">
    <property type="entry name" value="HepT-like_2"/>
    <property type="match status" value="1"/>
</dbReference>
<reference evidence="3 6" key="5">
    <citation type="submission" date="2020-02" db="EMBL/GenBank/DDBJ databases">
        <title>Newly sequenced genome of strain CSTR1 showed variability in Candidatus Kuenenia stuttgartiensis genomes.</title>
        <authorList>
            <person name="Ding C."/>
            <person name="Adrian L."/>
        </authorList>
    </citation>
    <scope>NUCLEOTIDE SEQUENCE [LARGE SCALE GENOMIC DNA]</scope>
    <source>
        <strain evidence="3 6">CSTR1</strain>
    </source>
</reference>
<evidence type="ECO:0000313" key="4">
    <source>
        <dbReference type="EMBL" id="SOH06304.1"/>
    </source>
</evidence>
<reference evidence="2" key="2">
    <citation type="submission" date="2006-01" db="EMBL/GenBank/DDBJ databases">
        <authorList>
            <person name="Genoscope"/>
        </authorList>
    </citation>
    <scope>NUCLEOTIDE SEQUENCE</scope>
</reference>
<keyword evidence="5" id="KW-1185">Reference proteome</keyword>
<dbReference type="KEGG" id="kst:KSMBR1_3831"/>
<organism evidence="2">
    <name type="scientific">Kuenenia stuttgartiensis</name>
    <dbReference type="NCBI Taxonomy" id="174633"/>
    <lineage>
        <taxon>Bacteria</taxon>
        <taxon>Pseudomonadati</taxon>
        <taxon>Planctomycetota</taxon>
        <taxon>Candidatus Brocadiia</taxon>
        <taxon>Candidatus Brocadiales</taxon>
        <taxon>Candidatus Brocadiaceae</taxon>
        <taxon>Candidatus Kuenenia</taxon>
    </lineage>
</organism>
<dbReference type="InterPro" id="IPR048769">
    <property type="entry name" value="HepT-like_dom"/>
</dbReference>
<dbReference type="AlphaFoldDB" id="Q1Q5J0"/>
<evidence type="ECO:0000313" key="3">
    <source>
        <dbReference type="EMBL" id="QII12393.1"/>
    </source>
</evidence>
<evidence type="ECO:0000313" key="6">
    <source>
        <dbReference type="Proteomes" id="UP000501926"/>
    </source>
</evidence>
<dbReference type="EMBL" id="CP049055">
    <property type="protein sequence ID" value="QII12393.1"/>
    <property type="molecule type" value="Genomic_DNA"/>
</dbReference>
<reference evidence="2" key="1">
    <citation type="journal article" date="2006" name="Nature">
        <title>Deciphering the evolution and metabolism of an anammox bacterium from a community genome.</title>
        <authorList>
            <person name="Strous M."/>
            <person name="Pelletier E."/>
            <person name="Mangenot S."/>
            <person name="Rattei T."/>
            <person name="Lehner A."/>
            <person name="Taylor M.W."/>
            <person name="Horn M."/>
            <person name="Daims H."/>
            <person name="Bartol-Mavel D."/>
            <person name="Wincker P."/>
            <person name="Barbe V."/>
            <person name="Fonknechten N."/>
            <person name="Vallenet D."/>
            <person name="Segurens B."/>
            <person name="Schenowitz-Truong C."/>
            <person name="Medigue C."/>
            <person name="Collingro A."/>
            <person name="Snel B."/>
            <person name="Dutilh B.E."/>
            <person name="OpDenCamp H.J.M."/>
            <person name="vanDerDrift C."/>
            <person name="Cirpus I."/>
            <person name="vanDePas-Schoonen K.T."/>
            <person name="Harhangi H.R."/>
            <person name="vanNiftrik L."/>
            <person name="Schmid M."/>
            <person name="Keltjens J."/>
            <person name="vanDeVossenberg J."/>
            <person name="Kartal B."/>
            <person name="Meier H."/>
            <person name="Frishman D."/>
            <person name="Huynen M.A."/>
            <person name="Mewes H."/>
            <person name="Weissenbach J."/>
            <person name="Jetten M.S.M."/>
            <person name="Wagner M."/>
            <person name="LePaslier D."/>
        </authorList>
    </citation>
    <scope>NUCLEOTIDE SEQUENCE</scope>
</reference>
<feature type="domain" description="HepT-like" evidence="1">
    <location>
        <begin position="43"/>
        <end position="88"/>
    </location>
</feature>
<dbReference type="Proteomes" id="UP000501926">
    <property type="component" value="Chromosome"/>
</dbReference>
<dbReference type="EMBL" id="CT573071">
    <property type="protein sequence ID" value="CAJ75287.1"/>
    <property type="molecule type" value="Genomic_DNA"/>
</dbReference>
<dbReference type="Proteomes" id="UP000221734">
    <property type="component" value="Chromosome Kuenenia_stuttgartiensis_MBR1"/>
</dbReference>
<protein>
    <recommendedName>
        <fullName evidence="1">HepT-like domain-containing protein</fullName>
    </recommendedName>
</protein>
<sequence length="100" mass="11498">MIADELKEEVYIEIELIEGILREITSLRNDIADREPTTREKTAAAAFLAQFYGGIENILKRISKFYSIPLPAGDTWHMDLFKRFCAPSHTPLPELFDELL</sequence>
<gene>
    <name evidence="3" type="ORF">KsCSTR_30140</name>
    <name evidence="4" type="ORF">KSMBR1_3831</name>
    <name evidence="2" type="ORF">kuste4525</name>
</gene>
<evidence type="ECO:0000313" key="2">
    <source>
        <dbReference type="EMBL" id="CAJ75287.1"/>
    </source>
</evidence>
<evidence type="ECO:0000313" key="5">
    <source>
        <dbReference type="Proteomes" id="UP000221734"/>
    </source>
</evidence>
<dbReference type="EMBL" id="LT934425">
    <property type="protein sequence ID" value="SOH06304.1"/>
    <property type="molecule type" value="Genomic_DNA"/>
</dbReference>
<reference evidence="5" key="4">
    <citation type="submission" date="2017-10" db="EMBL/GenBank/DDBJ databases">
        <authorList>
            <person name="Frank J."/>
        </authorList>
    </citation>
    <scope>NUCLEOTIDE SEQUENCE [LARGE SCALE GENOMIC DNA]</scope>
</reference>
<reference evidence="4" key="3">
    <citation type="submission" date="2017-10" db="EMBL/GenBank/DDBJ databases">
        <authorList>
            <person name="Banno H."/>
            <person name="Chua N.-H."/>
        </authorList>
    </citation>
    <scope>NUCLEOTIDE SEQUENCE [LARGE SCALE GENOMIC DNA]</scope>
    <source>
        <strain evidence="4">Kuenenia_mbr1_ru-nijmegen</strain>
    </source>
</reference>
<name>Q1Q5J0_KUEST</name>
<evidence type="ECO:0000259" key="1">
    <source>
        <dbReference type="Pfam" id="PF20797"/>
    </source>
</evidence>
<proteinExistence type="predicted"/>
<accession>Q1Q5J0</accession>